<reference evidence="1" key="2">
    <citation type="journal article" date="2022" name="New Phytol.">
        <title>Evolutionary transition to the ectomycorrhizal habit in the genomes of a hyperdiverse lineage of mushroom-forming fungi.</title>
        <authorList>
            <person name="Looney B."/>
            <person name="Miyauchi S."/>
            <person name="Morin E."/>
            <person name="Drula E."/>
            <person name="Courty P.E."/>
            <person name="Kohler A."/>
            <person name="Kuo A."/>
            <person name="LaButti K."/>
            <person name="Pangilinan J."/>
            <person name="Lipzen A."/>
            <person name="Riley R."/>
            <person name="Andreopoulos W."/>
            <person name="He G."/>
            <person name="Johnson J."/>
            <person name="Nolan M."/>
            <person name="Tritt A."/>
            <person name="Barry K.W."/>
            <person name="Grigoriev I.V."/>
            <person name="Nagy L.G."/>
            <person name="Hibbett D."/>
            <person name="Henrissat B."/>
            <person name="Matheny P.B."/>
            <person name="Labbe J."/>
            <person name="Martin F.M."/>
        </authorList>
    </citation>
    <scope>NUCLEOTIDE SEQUENCE</scope>
    <source>
        <strain evidence="1">EC-137</strain>
    </source>
</reference>
<proteinExistence type="predicted"/>
<organism evidence="1 2">
    <name type="scientific">Vararia minispora EC-137</name>
    <dbReference type="NCBI Taxonomy" id="1314806"/>
    <lineage>
        <taxon>Eukaryota</taxon>
        <taxon>Fungi</taxon>
        <taxon>Dikarya</taxon>
        <taxon>Basidiomycota</taxon>
        <taxon>Agaricomycotina</taxon>
        <taxon>Agaricomycetes</taxon>
        <taxon>Russulales</taxon>
        <taxon>Lachnocladiaceae</taxon>
        <taxon>Vararia</taxon>
    </lineage>
</organism>
<sequence length="670" mass="75490">MNPTVSSFNVTPSGTGSFERMSTSPKPEEPLPRVYMSDELPQFDSTTVQHGSVQHPSFIMLLHGPQIQQHGMASQGPTAPYTAPPSSNHGIQYVYGSHPTESRSYEIPIPMGSNPLLSTSTARVGPSQWVPEIVPQLINVPSYTAQPPQSPPHGLLQQTSKQGTEKQRRKQRKRHTSRDNSDSESESSEEEYDSDEESESEEESERESDHSPKRQRSSSPFERHPGESTASDQANSAVPIHAYLAQTQGFQPVKSTMISQRLGMPLPKTRGAPPTFKGHYGDVENFLMHFEELCQIHGITDGPTRCRMIVRYCSTNVRNTVEGISGFAKGNWQKVRSEMLKLWDAEFRQERYGLDDLEKYVDKKRRLKMKSLEQWRKYTRGNLSKDEYQQSFWEGIHSHFAQRLEDKLELMYPDWDRKRPWTYDQTTKAAELLLKRGTYAQRRQRLQKDNDSESDPESDDESGSSSSEEEETRTRSRSGKSKASKVKPAIERRSKSVSPKAKVAVVLAPEATSIATPAMTPENRLAKINSEEHRLLEETVSRMSSLSRTDPRYAMAYMRVIALEPASQEWLAKPLPPQESVHPGQNVAQTFGVHSPSANQSPQNLARPYSTGNGYKDMPPHLAPMYSYSPPQGQYVPQNQYPASQAPAQNMNVPPQGFRNNAEKTCYGCG</sequence>
<evidence type="ECO:0000313" key="1">
    <source>
        <dbReference type="EMBL" id="KAI0026594.1"/>
    </source>
</evidence>
<dbReference type="Proteomes" id="UP000814128">
    <property type="component" value="Unassembled WGS sequence"/>
</dbReference>
<accession>A0ACB8Q4K7</accession>
<reference evidence="1" key="1">
    <citation type="submission" date="2021-02" db="EMBL/GenBank/DDBJ databases">
        <authorList>
            <consortium name="DOE Joint Genome Institute"/>
            <person name="Ahrendt S."/>
            <person name="Looney B.P."/>
            <person name="Miyauchi S."/>
            <person name="Morin E."/>
            <person name="Drula E."/>
            <person name="Courty P.E."/>
            <person name="Chicoki N."/>
            <person name="Fauchery L."/>
            <person name="Kohler A."/>
            <person name="Kuo A."/>
            <person name="Labutti K."/>
            <person name="Pangilinan J."/>
            <person name="Lipzen A."/>
            <person name="Riley R."/>
            <person name="Andreopoulos W."/>
            <person name="He G."/>
            <person name="Johnson J."/>
            <person name="Barry K.W."/>
            <person name="Grigoriev I.V."/>
            <person name="Nagy L."/>
            <person name="Hibbett D."/>
            <person name="Henrissat B."/>
            <person name="Matheny P.B."/>
            <person name="Labbe J."/>
            <person name="Martin F."/>
        </authorList>
    </citation>
    <scope>NUCLEOTIDE SEQUENCE</scope>
    <source>
        <strain evidence="1">EC-137</strain>
    </source>
</reference>
<evidence type="ECO:0000313" key="2">
    <source>
        <dbReference type="Proteomes" id="UP000814128"/>
    </source>
</evidence>
<gene>
    <name evidence="1" type="ORF">K488DRAFT_75222</name>
</gene>
<comment type="caution">
    <text evidence="1">The sequence shown here is derived from an EMBL/GenBank/DDBJ whole genome shotgun (WGS) entry which is preliminary data.</text>
</comment>
<protein>
    <submittedName>
        <fullName evidence="1">Uncharacterized protein</fullName>
    </submittedName>
</protein>
<dbReference type="EMBL" id="MU274361">
    <property type="protein sequence ID" value="KAI0026594.1"/>
    <property type="molecule type" value="Genomic_DNA"/>
</dbReference>
<keyword evidence="2" id="KW-1185">Reference proteome</keyword>
<name>A0ACB8Q4K7_9AGAM</name>